<reference evidence="2" key="1">
    <citation type="journal article" date="2015" name="Nature">
        <title>Complex archaea that bridge the gap between prokaryotes and eukaryotes.</title>
        <authorList>
            <person name="Spang A."/>
            <person name="Saw J.H."/>
            <person name="Jorgensen S.L."/>
            <person name="Zaremba-Niedzwiedzka K."/>
            <person name="Martijn J."/>
            <person name="Lind A.E."/>
            <person name="van Eijk R."/>
            <person name="Schleper C."/>
            <person name="Guy L."/>
            <person name="Ettema T.J."/>
        </authorList>
    </citation>
    <scope>NUCLEOTIDE SEQUENCE</scope>
</reference>
<evidence type="ECO:0000256" key="1">
    <source>
        <dbReference type="SAM" id="Phobius"/>
    </source>
</evidence>
<sequence>MNTYLTIAAELIGVAFVSVGTYLVAGFGAALIVAGALLLVGIELYGL</sequence>
<name>A0A0F9CAP0_9ZZZZ</name>
<evidence type="ECO:0000313" key="2">
    <source>
        <dbReference type="EMBL" id="KKL46458.1"/>
    </source>
</evidence>
<keyword evidence="1" id="KW-0472">Membrane</keyword>
<comment type="caution">
    <text evidence="2">The sequence shown here is derived from an EMBL/GenBank/DDBJ whole genome shotgun (WGS) entry which is preliminary data.</text>
</comment>
<feature type="transmembrane region" description="Helical" evidence="1">
    <location>
        <begin position="12"/>
        <end position="40"/>
    </location>
</feature>
<dbReference type="EMBL" id="LAZR01034024">
    <property type="protein sequence ID" value="KKL46458.1"/>
    <property type="molecule type" value="Genomic_DNA"/>
</dbReference>
<keyword evidence="1" id="KW-0812">Transmembrane</keyword>
<dbReference type="AlphaFoldDB" id="A0A0F9CAP0"/>
<feature type="non-terminal residue" evidence="2">
    <location>
        <position position="47"/>
    </location>
</feature>
<organism evidence="2">
    <name type="scientific">marine sediment metagenome</name>
    <dbReference type="NCBI Taxonomy" id="412755"/>
    <lineage>
        <taxon>unclassified sequences</taxon>
        <taxon>metagenomes</taxon>
        <taxon>ecological metagenomes</taxon>
    </lineage>
</organism>
<protein>
    <submittedName>
        <fullName evidence="2">Uncharacterized protein</fullName>
    </submittedName>
</protein>
<gene>
    <name evidence="2" type="ORF">LCGC14_2345370</name>
</gene>
<accession>A0A0F9CAP0</accession>
<keyword evidence="1" id="KW-1133">Transmembrane helix</keyword>
<proteinExistence type="predicted"/>